<evidence type="ECO:0000313" key="4">
    <source>
        <dbReference type="Proteomes" id="UP000693970"/>
    </source>
</evidence>
<dbReference type="PANTHER" id="PTHR42841">
    <property type="entry name" value="AMINE OXIDASE"/>
    <property type="match status" value="1"/>
</dbReference>
<comment type="caution">
    <text evidence="3">The sequence shown here is derived from an EMBL/GenBank/DDBJ whole genome shotgun (WGS) entry which is preliminary data.</text>
</comment>
<dbReference type="EMBL" id="JAGRRH010000010">
    <property type="protein sequence ID" value="KAG7362728.1"/>
    <property type="molecule type" value="Genomic_DNA"/>
</dbReference>
<evidence type="ECO:0000313" key="3">
    <source>
        <dbReference type="EMBL" id="KAG7362728.1"/>
    </source>
</evidence>
<name>A0A9K3PWX4_9STRA</name>
<keyword evidence="4" id="KW-1185">Reference proteome</keyword>
<evidence type="ECO:0000256" key="1">
    <source>
        <dbReference type="SAM" id="MobiDB-lite"/>
    </source>
</evidence>
<organism evidence="3 4">
    <name type="scientific">Nitzschia inconspicua</name>
    <dbReference type="NCBI Taxonomy" id="303405"/>
    <lineage>
        <taxon>Eukaryota</taxon>
        <taxon>Sar</taxon>
        <taxon>Stramenopiles</taxon>
        <taxon>Ochrophyta</taxon>
        <taxon>Bacillariophyta</taxon>
        <taxon>Bacillariophyceae</taxon>
        <taxon>Bacillariophycidae</taxon>
        <taxon>Bacillariales</taxon>
        <taxon>Bacillariaceae</taxon>
        <taxon>Nitzschia</taxon>
    </lineage>
</organism>
<feature type="domain" description="Amine oxidase" evidence="2">
    <location>
        <begin position="105"/>
        <end position="544"/>
    </location>
</feature>
<reference evidence="3" key="1">
    <citation type="journal article" date="2021" name="Sci. Rep.">
        <title>Diploid genomic architecture of Nitzschia inconspicua, an elite biomass production diatom.</title>
        <authorList>
            <person name="Oliver A."/>
            <person name="Podell S."/>
            <person name="Pinowska A."/>
            <person name="Traller J.C."/>
            <person name="Smith S.R."/>
            <person name="McClure R."/>
            <person name="Beliaev A."/>
            <person name="Bohutskyi P."/>
            <person name="Hill E.A."/>
            <person name="Rabines A."/>
            <person name="Zheng H."/>
            <person name="Allen L.Z."/>
            <person name="Kuo A."/>
            <person name="Grigoriev I.V."/>
            <person name="Allen A.E."/>
            <person name="Hazlebeck D."/>
            <person name="Allen E.E."/>
        </authorList>
    </citation>
    <scope>NUCLEOTIDE SEQUENCE</scope>
    <source>
        <strain evidence="3">Hildebrandi</strain>
    </source>
</reference>
<dbReference type="InterPro" id="IPR002937">
    <property type="entry name" value="Amino_oxidase"/>
</dbReference>
<evidence type="ECO:0000259" key="2">
    <source>
        <dbReference type="Pfam" id="PF01593"/>
    </source>
</evidence>
<dbReference type="Pfam" id="PF01593">
    <property type="entry name" value="Amino_oxidase"/>
    <property type="match status" value="1"/>
</dbReference>
<reference evidence="3" key="2">
    <citation type="submission" date="2021-04" db="EMBL/GenBank/DDBJ databases">
        <authorList>
            <person name="Podell S."/>
        </authorList>
    </citation>
    <scope>NUCLEOTIDE SEQUENCE</scope>
    <source>
        <strain evidence="3">Hildebrandi</strain>
    </source>
</reference>
<dbReference type="AlphaFoldDB" id="A0A9K3PWX4"/>
<proteinExistence type="predicted"/>
<gene>
    <name evidence="3" type="ORF">IV203_026088</name>
</gene>
<sequence length="564" mass="61177">MWQRRAGAVVLFAFCLCNPFSNGFLARNRHSLPSLRSTVGTQLHLFGRRTKDKESTGPTEGQEDAIKPAITVTNTQPEHFVQYGRNFRRGPFKQADIVIVGGGVSGLAASITAAKSTKGKKIVLLEANSKLGGRVQSVATDDGFVLDEGFAVFIDQYPEVRKLVDFDALKLKPFLPGALVKLKNRNGLARVADPLRNPKDTIPSVLAPVGTLLDKIEVLPLILNVRSKSVEELFEEREADTMTALTDRWGFSDDFISKFLKPFLEGIYLAPLDQQSSRMFSFVFKMFSEGSATLPAGGMKAVSDQLVAKAESLGVEILTESPVTGIVEEDGGSFIVECAKDRHRYETSTLVVATDGVIAQKLISNIQGFESLEDLPEQPQLSVGCLYYSFKGDPPVDDPILILNGMGAESGNEKNPVNNVCFPSVVNEGYAPAGYSLCSVTVLGEAMKLYVDRPQDLDKAVRSQLATWFQDQADDINNKWELKKIFYIPKAQPSQYKGPFPASVNGGRPSNQYRGKDLPRGLFVCGDHMATATLNGAVESGVAAGIAAASAANAPKKRTEKVSA</sequence>
<protein>
    <submittedName>
        <fullName evidence="3">Oxidoreductase, FAD-binding</fullName>
    </submittedName>
</protein>
<dbReference type="Proteomes" id="UP000693970">
    <property type="component" value="Unassembled WGS sequence"/>
</dbReference>
<feature type="region of interest" description="Disordered" evidence="1">
    <location>
        <begin position="47"/>
        <end position="67"/>
    </location>
</feature>
<dbReference type="GO" id="GO:0016491">
    <property type="term" value="F:oxidoreductase activity"/>
    <property type="evidence" value="ECO:0007669"/>
    <property type="project" value="InterPro"/>
</dbReference>
<accession>A0A9K3PWX4</accession>
<dbReference type="OrthoDB" id="5046242at2759"/>